<feature type="domain" description="Solute-binding protein family 3/N-terminal" evidence="6">
    <location>
        <begin position="393"/>
        <end position="637"/>
    </location>
</feature>
<dbReference type="AlphaFoldDB" id="A0A9N8ELU2"/>
<feature type="compositionally biased region" description="Basic and acidic residues" evidence="4">
    <location>
        <begin position="102"/>
        <end position="127"/>
    </location>
</feature>
<dbReference type="Pfam" id="PF00497">
    <property type="entry name" value="SBP_bac_3"/>
    <property type="match status" value="1"/>
</dbReference>
<feature type="region of interest" description="Disordered" evidence="4">
    <location>
        <begin position="282"/>
        <end position="302"/>
    </location>
</feature>
<dbReference type="SMART" id="SM00062">
    <property type="entry name" value="PBPb"/>
    <property type="match status" value="1"/>
</dbReference>
<feature type="region of interest" description="Disordered" evidence="4">
    <location>
        <begin position="350"/>
        <end position="383"/>
    </location>
</feature>
<dbReference type="SUPFAM" id="SSF53850">
    <property type="entry name" value="Periplasmic binding protein-like II"/>
    <property type="match status" value="2"/>
</dbReference>
<sequence length="925" mass="102083">MTVNQNCKTEHPHPPPTDGATGLSSQDIGTATMNNNTAGNRSLAEKAALVESNQMLAGLLDLLCDDSNKHSNDNVNINDNDNDEKPDHCSDPKKQPSKATLGKRDEKDDTVALKKKAAANDKDEKFGHSTSDSNKNQDEKAAVHKRDEKDAAKLKGDELRVAAASKHRADDDEKDMDGNCKIDLVDGKSPCKKRDPEGEEENTFDISPMPMPNTDDYDRTTPGAYGVDGPGLLEDASFSEPDANLESFLASMLVTTNVEASESPAVYPAELVVTNPPEVGEQLQEQQQPSEPRMEIPHGSNNDDAVVIEGKAVSDRKSLSRRKFELFSLLGIAVLVGIVVALSLALSGTFSSSDEDNNNNEEVTLSQDGPGLVPEHEHEPKVSTLERIRQRGSLRAAMGFFPHSVLVNGTVVGRDADLARAVAAGALGSEAEVEFMDIDIKELFQSLGNGTIDVMIIGITHTMERDVFMEHSQESYDFSRTPYMYEGVRAAGDPFHVLECADKNFRHIGECSGLKVCVPNDSTQLLMVEKYLPARHIVLGSDFWDAPYKDLVNGDCNVLVEEDVKFAMPLVEEYLSVNGSKISPQQFTRGRNYYSVEPYSILTASTDPSWTDFVNAMLQSLLTAEYHNITQETADTSPQTNVFGEDYKDSFRHAIAQHGNFGEIYDRNLDDWQPRSTLNFINDGTTGLLQSPPFGHIQYDRNDAPLGDTFQRIVQRGNVRCGIVRDRPGFAMWNNVNNTYHGMDVDYCHALAAALFGGDKTAVQFVEIEGQDAANGYALLNDDDIDVLAGATWTLETDVKEPTTGQGYSFSLPYFYGYSTAEDNFCLATRQSDHDWSTFAYWIVAATVNAEENGITSMMFHSMPEVYVYGPAFRRMFRDSILAVGNYAELYERNLQSLFPRQGRNLLNSAPNNGPQHYLLPGFGF</sequence>
<comment type="caution">
    <text evidence="7">The sequence shown here is derived from an EMBL/GenBank/DDBJ whole genome shotgun (WGS) entry which is preliminary data.</text>
</comment>
<evidence type="ECO:0000313" key="8">
    <source>
        <dbReference type="Proteomes" id="UP001153069"/>
    </source>
</evidence>
<keyword evidence="5" id="KW-0812">Transmembrane</keyword>
<dbReference type="PANTHER" id="PTHR30085">
    <property type="entry name" value="AMINO ACID ABC TRANSPORTER PERMEASE"/>
    <property type="match status" value="1"/>
</dbReference>
<dbReference type="EMBL" id="CAICTM010001420">
    <property type="protein sequence ID" value="CAB9523487.1"/>
    <property type="molecule type" value="Genomic_DNA"/>
</dbReference>
<feature type="compositionally biased region" description="Basic and acidic residues" evidence="4">
    <location>
        <begin position="83"/>
        <end position="94"/>
    </location>
</feature>
<keyword evidence="3" id="KW-0732">Signal</keyword>
<keyword evidence="2" id="KW-0813">Transport</keyword>
<feature type="region of interest" description="Disordered" evidence="4">
    <location>
        <begin position="1"/>
        <end position="37"/>
    </location>
</feature>
<keyword evidence="8" id="KW-1185">Reference proteome</keyword>
<evidence type="ECO:0000256" key="1">
    <source>
        <dbReference type="ARBA" id="ARBA00010333"/>
    </source>
</evidence>
<feature type="compositionally biased region" description="Basic and acidic residues" evidence="4">
    <location>
        <begin position="135"/>
        <end position="159"/>
    </location>
</feature>
<feature type="region of interest" description="Disordered" evidence="4">
    <location>
        <begin position="190"/>
        <end position="213"/>
    </location>
</feature>
<dbReference type="InterPro" id="IPR051455">
    <property type="entry name" value="Bact_solute-bind_prot3"/>
</dbReference>
<evidence type="ECO:0000313" key="7">
    <source>
        <dbReference type="EMBL" id="CAB9523487.1"/>
    </source>
</evidence>
<proteinExistence type="inferred from homology"/>
<keyword evidence="5" id="KW-1133">Transmembrane helix</keyword>
<keyword evidence="5" id="KW-0472">Membrane</keyword>
<feature type="compositionally biased region" description="Low complexity" evidence="4">
    <location>
        <begin position="282"/>
        <end position="291"/>
    </location>
</feature>
<protein>
    <submittedName>
        <fullName evidence="7">Amino-acid ABC transporter-binding protein YhdW</fullName>
    </submittedName>
</protein>
<evidence type="ECO:0000256" key="3">
    <source>
        <dbReference type="ARBA" id="ARBA00022729"/>
    </source>
</evidence>
<feature type="transmembrane region" description="Helical" evidence="5">
    <location>
        <begin position="326"/>
        <end position="346"/>
    </location>
</feature>
<feature type="region of interest" description="Disordered" evidence="4">
    <location>
        <begin position="73"/>
        <end position="159"/>
    </location>
</feature>
<dbReference type="GO" id="GO:0006865">
    <property type="term" value="P:amino acid transport"/>
    <property type="evidence" value="ECO:0007669"/>
    <property type="project" value="TreeGrafter"/>
</dbReference>
<comment type="similarity">
    <text evidence="1">Belongs to the bacterial solute-binding protein 3 family.</text>
</comment>
<feature type="compositionally biased region" description="Basic and acidic residues" evidence="4">
    <location>
        <begin position="374"/>
        <end position="383"/>
    </location>
</feature>
<dbReference type="Proteomes" id="UP001153069">
    <property type="component" value="Unassembled WGS sequence"/>
</dbReference>
<evidence type="ECO:0000256" key="5">
    <source>
        <dbReference type="SAM" id="Phobius"/>
    </source>
</evidence>
<reference evidence="7" key="1">
    <citation type="submission" date="2020-06" db="EMBL/GenBank/DDBJ databases">
        <authorList>
            <consortium name="Plant Systems Biology data submission"/>
        </authorList>
    </citation>
    <scope>NUCLEOTIDE SEQUENCE</scope>
    <source>
        <strain evidence="7">D6</strain>
    </source>
</reference>
<dbReference type="PANTHER" id="PTHR30085:SF6">
    <property type="entry name" value="ABC TRANSPORTER GLUTAMINE-BINDING PROTEIN GLNH"/>
    <property type="match status" value="1"/>
</dbReference>
<gene>
    <name evidence="7" type="ORF">SEMRO_1422_G271330.1</name>
</gene>
<evidence type="ECO:0000256" key="4">
    <source>
        <dbReference type="SAM" id="MobiDB-lite"/>
    </source>
</evidence>
<dbReference type="OrthoDB" id="10056896at2759"/>
<organism evidence="7 8">
    <name type="scientific">Seminavis robusta</name>
    <dbReference type="NCBI Taxonomy" id="568900"/>
    <lineage>
        <taxon>Eukaryota</taxon>
        <taxon>Sar</taxon>
        <taxon>Stramenopiles</taxon>
        <taxon>Ochrophyta</taxon>
        <taxon>Bacillariophyta</taxon>
        <taxon>Bacillariophyceae</taxon>
        <taxon>Bacillariophycidae</taxon>
        <taxon>Naviculales</taxon>
        <taxon>Naviculaceae</taxon>
        <taxon>Seminavis</taxon>
    </lineage>
</organism>
<dbReference type="InterPro" id="IPR001638">
    <property type="entry name" value="Solute-binding_3/MltF_N"/>
</dbReference>
<name>A0A9N8ELU2_9STRA</name>
<evidence type="ECO:0000259" key="6">
    <source>
        <dbReference type="SMART" id="SM00062"/>
    </source>
</evidence>
<accession>A0A9N8ELU2</accession>
<dbReference type="Gene3D" id="3.40.190.10">
    <property type="entry name" value="Periplasmic binding protein-like II"/>
    <property type="match status" value="3"/>
</dbReference>
<evidence type="ECO:0000256" key="2">
    <source>
        <dbReference type="ARBA" id="ARBA00022448"/>
    </source>
</evidence>